<dbReference type="InterPro" id="IPR052715">
    <property type="entry name" value="RAYT_transposase"/>
</dbReference>
<dbReference type="GO" id="GO:0043565">
    <property type="term" value="F:sequence-specific DNA binding"/>
    <property type="evidence" value="ECO:0007669"/>
    <property type="project" value="TreeGrafter"/>
</dbReference>
<dbReference type="PANTHER" id="PTHR36966">
    <property type="entry name" value="REP-ASSOCIATED TYROSINE TRANSPOSASE"/>
    <property type="match status" value="1"/>
</dbReference>
<evidence type="ECO:0000313" key="3">
    <source>
        <dbReference type="Proteomes" id="UP001205843"/>
    </source>
</evidence>
<dbReference type="Proteomes" id="UP001205843">
    <property type="component" value="Unassembled WGS sequence"/>
</dbReference>
<name>A0AAE3G3G3_9GAMM</name>
<dbReference type="RefSeq" id="WP_253475438.1">
    <property type="nucleotide sequence ID" value="NZ_JALJXV010000002.1"/>
</dbReference>
<dbReference type="PANTHER" id="PTHR36966:SF1">
    <property type="entry name" value="REP-ASSOCIATED TYROSINE TRANSPOSASE"/>
    <property type="match status" value="1"/>
</dbReference>
<evidence type="ECO:0000313" key="2">
    <source>
        <dbReference type="EMBL" id="MCP1674006.1"/>
    </source>
</evidence>
<accession>A0AAE3G3G3</accession>
<keyword evidence="3" id="KW-1185">Reference proteome</keyword>
<dbReference type="NCBIfam" id="NF047646">
    <property type="entry name" value="REP_Tyr_transpos"/>
    <property type="match status" value="1"/>
</dbReference>
<dbReference type="Gene3D" id="3.30.70.1290">
    <property type="entry name" value="Transposase IS200-like"/>
    <property type="match status" value="1"/>
</dbReference>
<proteinExistence type="predicted"/>
<sequence>MPNYRRAPIPGASYFFTVVTHRRRPVFEDLAAINALRTALRIVKLNHPFHIDAMVVLPDHVHAIWTLPGTDGDFSRRWRLVKGRVSRAIGQLPAQDVSRRRRRERTLWQRRYWEHLLRDDDDYRRHMDYIHYNPVRHGLVTSPIDWPYSSFRHLVRAGIYPADWGASEPASVAGMCFE</sequence>
<dbReference type="SUPFAM" id="SSF143422">
    <property type="entry name" value="Transposase IS200-like"/>
    <property type="match status" value="1"/>
</dbReference>
<dbReference type="GO" id="GO:0006313">
    <property type="term" value="P:DNA transposition"/>
    <property type="evidence" value="ECO:0007669"/>
    <property type="project" value="InterPro"/>
</dbReference>
<feature type="domain" description="Transposase IS200-like" evidence="1">
    <location>
        <begin position="9"/>
        <end position="133"/>
    </location>
</feature>
<dbReference type="Pfam" id="PF01797">
    <property type="entry name" value="Y1_Tnp"/>
    <property type="match status" value="1"/>
</dbReference>
<comment type="caution">
    <text evidence="2">The sequence shown here is derived from an EMBL/GenBank/DDBJ whole genome shotgun (WGS) entry which is preliminary data.</text>
</comment>
<dbReference type="AlphaFoldDB" id="A0AAE3G3G3"/>
<protein>
    <submittedName>
        <fullName evidence="2">Transposase</fullName>
    </submittedName>
</protein>
<gene>
    <name evidence="2" type="ORF">J2T57_001105</name>
</gene>
<reference evidence="2" key="1">
    <citation type="submission" date="2022-03" db="EMBL/GenBank/DDBJ databases">
        <title>Genomic Encyclopedia of Type Strains, Phase III (KMG-III): the genomes of soil and plant-associated and newly described type strains.</title>
        <authorList>
            <person name="Whitman W."/>
        </authorList>
    </citation>
    <scope>NUCLEOTIDE SEQUENCE</scope>
    <source>
        <strain evidence="2">ANL 6-2</strain>
    </source>
</reference>
<dbReference type="InterPro" id="IPR036515">
    <property type="entry name" value="Transposase_17_sf"/>
</dbReference>
<dbReference type="SMART" id="SM01321">
    <property type="entry name" value="Y1_Tnp"/>
    <property type="match status" value="1"/>
</dbReference>
<evidence type="ECO:0000259" key="1">
    <source>
        <dbReference type="SMART" id="SM01321"/>
    </source>
</evidence>
<dbReference type="EMBL" id="JALJXV010000002">
    <property type="protein sequence ID" value="MCP1674006.1"/>
    <property type="molecule type" value="Genomic_DNA"/>
</dbReference>
<dbReference type="InterPro" id="IPR002686">
    <property type="entry name" value="Transposase_17"/>
</dbReference>
<dbReference type="GO" id="GO:0004803">
    <property type="term" value="F:transposase activity"/>
    <property type="evidence" value="ECO:0007669"/>
    <property type="project" value="InterPro"/>
</dbReference>
<organism evidence="2 3">
    <name type="scientific">Natronocella acetinitrilica</name>
    <dbReference type="NCBI Taxonomy" id="414046"/>
    <lineage>
        <taxon>Bacteria</taxon>
        <taxon>Pseudomonadati</taxon>
        <taxon>Pseudomonadota</taxon>
        <taxon>Gammaproteobacteria</taxon>
        <taxon>Chromatiales</taxon>
        <taxon>Ectothiorhodospiraceae</taxon>
        <taxon>Natronocella</taxon>
    </lineage>
</organism>